<dbReference type="PROSITE" id="PS00933">
    <property type="entry name" value="FGGY_KINASES_1"/>
    <property type="match status" value="1"/>
</dbReference>
<dbReference type="GO" id="GO:0004856">
    <property type="term" value="F:D-xylulokinase activity"/>
    <property type="evidence" value="ECO:0007669"/>
    <property type="project" value="UniProtKB-UniRule"/>
</dbReference>
<evidence type="ECO:0000256" key="7">
    <source>
        <dbReference type="ARBA" id="ARBA00023277"/>
    </source>
</evidence>
<dbReference type="SUPFAM" id="SSF53067">
    <property type="entry name" value="Actin-like ATPase domain"/>
    <property type="match status" value="2"/>
</dbReference>
<keyword evidence="4 8" id="KW-0547">Nucleotide-binding</keyword>
<dbReference type="Gene3D" id="3.30.420.40">
    <property type="match status" value="2"/>
</dbReference>
<accession>A0A139SMN8</accession>
<evidence type="ECO:0000259" key="11">
    <source>
        <dbReference type="Pfam" id="PF00370"/>
    </source>
</evidence>
<dbReference type="RefSeq" id="WP_068630071.1">
    <property type="nucleotide sequence ID" value="NZ_LSZQ01000042.1"/>
</dbReference>
<dbReference type="CDD" id="cd07809">
    <property type="entry name" value="ASKHA_NBD_FGGY_BaXK-like"/>
    <property type="match status" value="1"/>
</dbReference>
<dbReference type="GO" id="GO:0042732">
    <property type="term" value="P:D-xylose metabolic process"/>
    <property type="evidence" value="ECO:0007669"/>
    <property type="project" value="UniProtKB-KW"/>
</dbReference>
<evidence type="ECO:0000256" key="8">
    <source>
        <dbReference type="HAMAP-Rule" id="MF_02220"/>
    </source>
</evidence>
<evidence type="ECO:0000256" key="5">
    <source>
        <dbReference type="ARBA" id="ARBA00022777"/>
    </source>
</evidence>
<keyword evidence="7 8" id="KW-0119">Carbohydrate metabolism</keyword>
<proteinExistence type="inferred from homology"/>
<feature type="active site" description="Proton acceptor" evidence="8">
    <location>
        <position position="251"/>
    </location>
</feature>
<evidence type="ECO:0000256" key="10">
    <source>
        <dbReference type="RuleBase" id="RU364073"/>
    </source>
</evidence>
<evidence type="ECO:0000313" key="14">
    <source>
        <dbReference type="Proteomes" id="UP000070058"/>
    </source>
</evidence>
<keyword evidence="2 8" id="KW-0859">Xylose metabolism</keyword>
<comment type="caution">
    <text evidence="13">The sequence shown here is derived from an EMBL/GenBank/DDBJ whole genome shotgun (WGS) entry which is preliminary data.</text>
</comment>
<dbReference type="PIRSF" id="PIRSF000538">
    <property type="entry name" value="GlpK"/>
    <property type="match status" value="1"/>
</dbReference>
<gene>
    <name evidence="8 10" type="primary">xylB</name>
    <name evidence="13" type="ORF">AXK11_05540</name>
</gene>
<evidence type="ECO:0000256" key="1">
    <source>
        <dbReference type="ARBA" id="ARBA00009156"/>
    </source>
</evidence>
<name>A0A139SMN8_9BACT</name>
<evidence type="ECO:0000256" key="3">
    <source>
        <dbReference type="ARBA" id="ARBA00022679"/>
    </source>
</evidence>
<dbReference type="GO" id="GO:0005524">
    <property type="term" value="F:ATP binding"/>
    <property type="evidence" value="ECO:0007669"/>
    <property type="project" value="UniProtKB-UniRule"/>
</dbReference>
<dbReference type="InterPro" id="IPR000577">
    <property type="entry name" value="Carb_kinase_FGGY"/>
</dbReference>
<keyword evidence="14" id="KW-1185">Reference proteome</keyword>
<dbReference type="InterPro" id="IPR043129">
    <property type="entry name" value="ATPase_NBD"/>
</dbReference>
<keyword evidence="6 8" id="KW-0067">ATP-binding</keyword>
<dbReference type="EC" id="2.7.1.17" evidence="8 10"/>
<dbReference type="NCBIfam" id="TIGR01312">
    <property type="entry name" value="XylB"/>
    <property type="match status" value="1"/>
</dbReference>
<dbReference type="PROSITE" id="PS00445">
    <property type="entry name" value="FGGY_KINASES_2"/>
    <property type="match status" value="1"/>
</dbReference>
<feature type="domain" description="Carbohydrate kinase FGGY C-terminal" evidence="12">
    <location>
        <begin position="289"/>
        <end position="451"/>
    </location>
</feature>
<evidence type="ECO:0000256" key="2">
    <source>
        <dbReference type="ARBA" id="ARBA00022629"/>
    </source>
</evidence>
<comment type="similarity">
    <text evidence="1 8 9">Belongs to the FGGY kinase family.</text>
</comment>
<comment type="catalytic activity">
    <reaction evidence="8 10">
        <text>D-xylulose + ATP = D-xylulose 5-phosphate + ADP + H(+)</text>
        <dbReference type="Rhea" id="RHEA:10964"/>
        <dbReference type="ChEBI" id="CHEBI:15378"/>
        <dbReference type="ChEBI" id="CHEBI:17140"/>
        <dbReference type="ChEBI" id="CHEBI:30616"/>
        <dbReference type="ChEBI" id="CHEBI:57737"/>
        <dbReference type="ChEBI" id="CHEBI:456216"/>
        <dbReference type="EC" id="2.7.1.17"/>
    </reaction>
</comment>
<dbReference type="AlphaFoldDB" id="A0A139SMN8"/>
<dbReference type="InterPro" id="IPR018485">
    <property type="entry name" value="FGGY_C"/>
</dbReference>
<dbReference type="STRING" id="1548207.AXK11_05540"/>
<dbReference type="InterPro" id="IPR050406">
    <property type="entry name" value="FGGY_Carb_Kinase"/>
</dbReference>
<keyword evidence="3 8" id="KW-0808">Transferase</keyword>
<dbReference type="PANTHER" id="PTHR43095:SF5">
    <property type="entry name" value="XYLULOSE KINASE"/>
    <property type="match status" value="1"/>
</dbReference>
<feature type="binding site" evidence="8">
    <location>
        <begin position="84"/>
        <end position="85"/>
    </location>
    <ligand>
        <name>substrate</name>
    </ligand>
</feature>
<dbReference type="EMBL" id="LSZQ01000042">
    <property type="protein sequence ID" value="KXU35805.1"/>
    <property type="molecule type" value="Genomic_DNA"/>
</dbReference>
<dbReference type="Pfam" id="PF00370">
    <property type="entry name" value="FGGY_N"/>
    <property type="match status" value="1"/>
</dbReference>
<dbReference type="Pfam" id="PF02782">
    <property type="entry name" value="FGGY_C"/>
    <property type="match status" value="1"/>
</dbReference>
<organism evidence="13 14">
    <name type="scientific">Cephaloticoccus primus</name>
    <dbReference type="NCBI Taxonomy" id="1548207"/>
    <lineage>
        <taxon>Bacteria</taxon>
        <taxon>Pseudomonadati</taxon>
        <taxon>Verrucomicrobiota</taxon>
        <taxon>Opitutia</taxon>
        <taxon>Opitutales</taxon>
        <taxon>Opitutaceae</taxon>
        <taxon>Cephaloticoccus</taxon>
    </lineage>
</organism>
<feature type="site" description="Important for activity" evidence="8">
    <location>
        <position position="8"/>
    </location>
</feature>
<dbReference type="Proteomes" id="UP000070058">
    <property type="component" value="Unassembled WGS sequence"/>
</dbReference>
<sequence length="516" mass="54850">MSLFIGIDSGTQSTKAVVLDLEQRKTLARAQAPHALIEGLPAGHMEQHPRDWTQALDTVIAAVVSKIGSRRAKQVRGIGISGQQHGLVVLDAAGEPIRPAKLWCDTSTAKECALLTAKLGGAKAVLRKTGVPFLPGYTAPKLLWLKRNEPANFRRLFAKGALGKVLLPHDYLNFYLTGRAFMEYGDASGTALMDVRRRQWSRAAIDAIDPRLAEVLPPLSRSDEIVGTLLPQIARRYGLPADTIVSAGGGDNMMGAIGTGNVRAGVVTASFGTSGTIYAYAQKPVVDPEGEIAAFCDSTDGWLPLLCTMNVTTATEAVRGLFGQDHAAFNDAVASLPAGADGLVFLPYLAGERTPNVPNGTGALLGLTTHTLSAAHLARAAMEGVTLGMNYGLRRLAKLGVDAKEIRVTGGGARSSAWRQIMADVFGARVVPMVEDEGAALGGAIQAAWALQRQTDPKAKISALTDALVAVDEARACKPDKHRHALYSQLQAVQDKLSLNLRDLFTLQEANRARSK</sequence>
<evidence type="ECO:0000256" key="9">
    <source>
        <dbReference type="RuleBase" id="RU003733"/>
    </source>
</evidence>
<evidence type="ECO:0000256" key="6">
    <source>
        <dbReference type="ARBA" id="ARBA00022840"/>
    </source>
</evidence>
<evidence type="ECO:0000313" key="13">
    <source>
        <dbReference type="EMBL" id="KXU35805.1"/>
    </source>
</evidence>
<dbReference type="InterPro" id="IPR018484">
    <property type="entry name" value="FGGY_N"/>
</dbReference>
<dbReference type="GO" id="GO:0005998">
    <property type="term" value="P:xylulose catabolic process"/>
    <property type="evidence" value="ECO:0007669"/>
    <property type="project" value="UniProtKB-UniRule"/>
</dbReference>
<dbReference type="PANTHER" id="PTHR43095">
    <property type="entry name" value="SUGAR KINASE"/>
    <property type="match status" value="1"/>
</dbReference>
<dbReference type="HAMAP" id="MF_02220">
    <property type="entry name" value="XylB"/>
    <property type="match status" value="1"/>
</dbReference>
<evidence type="ECO:0000259" key="12">
    <source>
        <dbReference type="Pfam" id="PF02782"/>
    </source>
</evidence>
<dbReference type="InterPro" id="IPR018483">
    <property type="entry name" value="Carb_kinase_FGGY_CS"/>
</dbReference>
<feature type="domain" description="Carbohydrate kinase FGGY N-terminal" evidence="11">
    <location>
        <begin position="4"/>
        <end position="258"/>
    </location>
</feature>
<keyword evidence="5 8" id="KW-0418">Kinase</keyword>
<evidence type="ECO:0000256" key="4">
    <source>
        <dbReference type="ARBA" id="ARBA00022741"/>
    </source>
</evidence>
<dbReference type="InterPro" id="IPR006000">
    <property type="entry name" value="Xylulokinase"/>
</dbReference>
<reference evidence="14" key="1">
    <citation type="submission" date="2016-02" db="EMBL/GenBank/DDBJ databases">
        <authorList>
            <person name="Sanders J.G."/>
            <person name="Lin J.Y."/>
            <person name="Wertz J.T."/>
            <person name="Russell J.A."/>
            <person name="Moreau C.S."/>
            <person name="Powell S."/>
        </authorList>
    </citation>
    <scope>NUCLEOTIDE SEQUENCE [LARGE SCALE GENOMIC DNA]</scope>
    <source>
        <strain evidence="14">CAG34</strain>
    </source>
</reference>
<comment type="function">
    <text evidence="8">Catalyzes the phosphorylation of D-xylulose to D-xylulose 5-phosphate.</text>
</comment>
<dbReference type="OrthoDB" id="9805576at2"/>
<protein>
    <recommendedName>
        <fullName evidence="8 10">Xylulose kinase</fullName>
        <shortName evidence="8 10">Xylulokinase</shortName>
        <ecNumber evidence="8 10">2.7.1.17</ecNumber>
    </recommendedName>
</protein>